<dbReference type="PANTHER" id="PTHR21461:SF69">
    <property type="entry name" value="GLYCOSYLTRANSFERASE FAMILY 92 PROTEIN"/>
    <property type="match status" value="1"/>
</dbReference>
<comment type="subcellular location">
    <subcellularLocation>
        <location evidence="1">Membrane</location>
        <topology evidence="1">Single-pass membrane protein</topology>
    </subcellularLocation>
</comment>
<dbReference type="SUPFAM" id="SSF53448">
    <property type="entry name" value="Nucleotide-diphospho-sugar transferases"/>
    <property type="match status" value="1"/>
</dbReference>
<proteinExistence type="predicted"/>
<keyword evidence="5" id="KW-1133">Transmembrane helix</keyword>
<dbReference type="PANTHER" id="PTHR21461">
    <property type="entry name" value="GLYCOSYLTRANSFERASE FAMILY 92 PROTEIN"/>
    <property type="match status" value="1"/>
</dbReference>
<evidence type="ECO:0000256" key="4">
    <source>
        <dbReference type="ARBA" id="ARBA00022692"/>
    </source>
</evidence>
<dbReference type="GO" id="GO:0016757">
    <property type="term" value="F:glycosyltransferase activity"/>
    <property type="evidence" value="ECO:0007669"/>
    <property type="project" value="UniProtKB-KW"/>
</dbReference>
<dbReference type="EMBL" id="FRDI01000008">
    <property type="protein sequence ID" value="SHN66955.1"/>
    <property type="molecule type" value="Genomic_DNA"/>
</dbReference>
<dbReference type="OrthoDB" id="1997677at2"/>
<keyword evidence="2" id="KW-0328">Glycosyltransferase</keyword>
<dbReference type="InterPro" id="IPR008166">
    <property type="entry name" value="Glyco_transf_92"/>
</dbReference>
<accession>A0A1M7T8A0</accession>
<evidence type="ECO:0000256" key="3">
    <source>
        <dbReference type="ARBA" id="ARBA00022679"/>
    </source>
</evidence>
<keyword evidence="8" id="KW-1185">Reference proteome</keyword>
<evidence type="ECO:0000256" key="2">
    <source>
        <dbReference type="ARBA" id="ARBA00022676"/>
    </source>
</evidence>
<dbReference type="Pfam" id="PF01697">
    <property type="entry name" value="Glyco_transf_92"/>
    <property type="match status" value="1"/>
</dbReference>
<gene>
    <name evidence="7" type="ORF">SAMN02745728_01714</name>
</gene>
<dbReference type="SUPFAM" id="SSF48452">
    <property type="entry name" value="TPR-like"/>
    <property type="match status" value="1"/>
</dbReference>
<dbReference type="AlphaFoldDB" id="A0A1M7T8A0"/>
<name>A0A1M7T8A0_9BACT</name>
<keyword evidence="6" id="KW-0472">Membrane</keyword>
<evidence type="ECO:0000313" key="7">
    <source>
        <dbReference type="EMBL" id="SHN66955.1"/>
    </source>
</evidence>
<dbReference type="STRING" id="1121455.SAMN02745728_01714"/>
<sequence length="402" mass="46546">MHYLGLCCIVKNEDKFLKEWLAYHSSIGVEHFYLYDNESTIPVDTWLPKFADTSKVTILRASGAVMQLPAYNHCLTNFGSKFQWLGFIDADEYLLPHETDDLRTFLAEFEPHGGLGIHWRMFGSSGHEKRPEQPIIKAYTKAFINPDSHIKSIVQPHKTTGCRNPHAFGYICESGCVNEQHLPIADGSAWSVPSIQRIQINHYYFKSREDFMSKLKRGRVEGSFENDLARRMEYFDQHIETPAIEDTRIQRFLPKVEKILKDDCLSLNPDKENLNLSTTELLNKAQTAIQNMDWINAELCMCKLSKELQDVSDLWLMRAMVARSQKRLKAAEFFISEALKHSNNLNIWVEQFQLVMLNEDYNLAEAILHHLKRMSGLNAEEDPTLTYNIDIMEKMLKHKTKA</sequence>
<evidence type="ECO:0000313" key="8">
    <source>
        <dbReference type="Proteomes" id="UP000186469"/>
    </source>
</evidence>
<keyword evidence="4" id="KW-0812">Transmembrane</keyword>
<reference evidence="7 8" key="1">
    <citation type="submission" date="2016-12" db="EMBL/GenBank/DDBJ databases">
        <authorList>
            <person name="Song W.-J."/>
            <person name="Kurnit D.M."/>
        </authorList>
    </citation>
    <scope>NUCLEOTIDE SEQUENCE [LARGE SCALE GENOMIC DNA]</scope>
    <source>
        <strain evidence="7 8">DSM 11393</strain>
    </source>
</reference>
<keyword evidence="3 7" id="KW-0808">Transferase</keyword>
<dbReference type="InterPro" id="IPR029044">
    <property type="entry name" value="Nucleotide-diphossugar_trans"/>
</dbReference>
<evidence type="ECO:0000256" key="5">
    <source>
        <dbReference type="ARBA" id="ARBA00022989"/>
    </source>
</evidence>
<dbReference type="InterPro" id="IPR011990">
    <property type="entry name" value="TPR-like_helical_dom_sf"/>
</dbReference>
<dbReference type="RefSeq" id="WP_072697406.1">
    <property type="nucleotide sequence ID" value="NZ_FRDI01000008.1"/>
</dbReference>
<organism evidence="7 8">
    <name type="scientific">Desulfovibrio litoralis DSM 11393</name>
    <dbReference type="NCBI Taxonomy" id="1121455"/>
    <lineage>
        <taxon>Bacteria</taxon>
        <taxon>Pseudomonadati</taxon>
        <taxon>Thermodesulfobacteriota</taxon>
        <taxon>Desulfovibrionia</taxon>
        <taxon>Desulfovibrionales</taxon>
        <taxon>Desulfovibrionaceae</taxon>
        <taxon>Desulfovibrio</taxon>
    </lineage>
</organism>
<dbReference type="Proteomes" id="UP000186469">
    <property type="component" value="Unassembled WGS sequence"/>
</dbReference>
<dbReference type="GO" id="GO:0005737">
    <property type="term" value="C:cytoplasm"/>
    <property type="evidence" value="ECO:0007669"/>
    <property type="project" value="TreeGrafter"/>
</dbReference>
<evidence type="ECO:0000256" key="6">
    <source>
        <dbReference type="ARBA" id="ARBA00023136"/>
    </source>
</evidence>
<dbReference type="GO" id="GO:0016020">
    <property type="term" value="C:membrane"/>
    <property type="evidence" value="ECO:0007669"/>
    <property type="project" value="UniProtKB-SubCell"/>
</dbReference>
<protein>
    <submittedName>
        <fullName evidence="7">Glycosyltransferase family 92</fullName>
    </submittedName>
</protein>
<evidence type="ECO:0000256" key="1">
    <source>
        <dbReference type="ARBA" id="ARBA00004167"/>
    </source>
</evidence>